<dbReference type="GO" id="GO:0000166">
    <property type="term" value="F:nucleotide binding"/>
    <property type="evidence" value="ECO:0007669"/>
    <property type="project" value="InterPro"/>
</dbReference>
<dbReference type="Pfam" id="PF22725">
    <property type="entry name" value="GFO_IDH_MocA_C3"/>
    <property type="match status" value="1"/>
</dbReference>
<proteinExistence type="predicted"/>
<sequence>MINIGVIGCGQWGPNHIRNFSSMEEVRVLMCADLNRDRLKAMKQQFRTIHPTNRFQEILNHPRIQAVVVATPTATHFNLVKAALMANKDVLCEKPLCLDERQAKELIRLAQKKKRILMVGHVFLYNAGIQKLKELIQKKSFGRIYYLHSERTNLGPFRQDVNAVWDLAAHDVSIFNYLLNAEPIEVSARGGIYLQKKIEDVAFISLVYPKNILVSIHVSWLDPRKVRQITVVGDKHMLMWDDLDQTGPVKIYDRQVVQKYYYETFGEFQLLAKEGTITIPKVNLSEPLKAQANAFIAAVRKRKSPLSDGRSGLSVVRILKAVQKSLAKRGVPVRLQ</sequence>
<comment type="caution">
    <text evidence="3">The sequence shown here is derived from an EMBL/GenBank/DDBJ whole genome shotgun (WGS) entry which is preliminary data.</text>
</comment>
<accession>A0A2H0LQW4</accession>
<dbReference type="Gene3D" id="3.40.50.720">
    <property type="entry name" value="NAD(P)-binding Rossmann-like Domain"/>
    <property type="match status" value="1"/>
</dbReference>
<gene>
    <name evidence="3" type="ORF">COV74_03025</name>
</gene>
<dbReference type="InterPro" id="IPR036291">
    <property type="entry name" value="NAD(P)-bd_dom_sf"/>
</dbReference>
<organism evidence="3 4">
    <name type="scientific">Candidatus Abzuiibacterium crystallinum</name>
    <dbReference type="NCBI Taxonomy" id="1974748"/>
    <lineage>
        <taxon>Bacteria</taxon>
        <taxon>Pseudomonadati</taxon>
        <taxon>Candidatus Omnitrophota</taxon>
        <taxon>Candidatus Abzuiibacterium</taxon>
    </lineage>
</organism>
<evidence type="ECO:0000313" key="3">
    <source>
        <dbReference type="EMBL" id="PIQ86820.1"/>
    </source>
</evidence>
<dbReference type="Gene3D" id="3.30.360.10">
    <property type="entry name" value="Dihydrodipicolinate Reductase, domain 2"/>
    <property type="match status" value="1"/>
</dbReference>
<feature type="domain" description="GFO/IDH/MocA-like oxidoreductase" evidence="2">
    <location>
        <begin position="129"/>
        <end position="238"/>
    </location>
</feature>
<dbReference type="EMBL" id="PCVY01000028">
    <property type="protein sequence ID" value="PIQ86820.1"/>
    <property type="molecule type" value="Genomic_DNA"/>
</dbReference>
<protein>
    <submittedName>
        <fullName evidence="3">Oxidoreductase</fullName>
    </submittedName>
</protein>
<dbReference type="Pfam" id="PF01408">
    <property type="entry name" value="GFO_IDH_MocA"/>
    <property type="match status" value="1"/>
</dbReference>
<dbReference type="InterPro" id="IPR000683">
    <property type="entry name" value="Gfo/Idh/MocA-like_OxRdtase_N"/>
</dbReference>
<dbReference type="Proteomes" id="UP000230859">
    <property type="component" value="Unassembled WGS sequence"/>
</dbReference>
<dbReference type="SUPFAM" id="SSF51735">
    <property type="entry name" value="NAD(P)-binding Rossmann-fold domains"/>
    <property type="match status" value="1"/>
</dbReference>
<dbReference type="PANTHER" id="PTHR43377:SF6">
    <property type="entry name" value="GFO_IDH_MOCA-LIKE OXIDOREDUCTASE N-TERMINAL DOMAIN-CONTAINING PROTEIN"/>
    <property type="match status" value="1"/>
</dbReference>
<dbReference type="InterPro" id="IPR051450">
    <property type="entry name" value="Gfo/Idh/MocA_Oxidoreductases"/>
</dbReference>
<name>A0A2H0LQW4_9BACT</name>
<dbReference type="SUPFAM" id="SSF55347">
    <property type="entry name" value="Glyceraldehyde-3-phosphate dehydrogenase-like, C-terminal domain"/>
    <property type="match status" value="1"/>
</dbReference>
<evidence type="ECO:0000259" key="2">
    <source>
        <dbReference type="Pfam" id="PF22725"/>
    </source>
</evidence>
<dbReference type="AlphaFoldDB" id="A0A2H0LQW4"/>
<dbReference type="PANTHER" id="PTHR43377">
    <property type="entry name" value="BILIVERDIN REDUCTASE A"/>
    <property type="match status" value="1"/>
</dbReference>
<reference evidence="3 4" key="1">
    <citation type="submission" date="2017-09" db="EMBL/GenBank/DDBJ databases">
        <title>Depth-based differentiation of microbial function through sediment-hosted aquifers and enrichment of novel symbionts in the deep terrestrial subsurface.</title>
        <authorList>
            <person name="Probst A.J."/>
            <person name="Ladd B."/>
            <person name="Jarett J.K."/>
            <person name="Geller-Mcgrath D.E."/>
            <person name="Sieber C.M."/>
            <person name="Emerson J.B."/>
            <person name="Anantharaman K."/>
            <person name="Thomas B.C."/>
            <person name="Malmstrom R."/>
            <person name="Stieglmeier M."/>
            <person name="Klingl A."/>
            <person name="Woyke T."/>
            <person name="Ryan C.M."/>
            <person name="Banfield J.F."/>
        </authorList>
    </citation>
    <scope>NUCLEOTIDE SEQUENCE [LARGE SCALE GENOMIC DNA]</scope>
    <source>
        <strain evidence="3">CG11_big_fil_rev_8_21_14_0_20_45_26</strain>
    </source>
</reference>
<evidence type="ECO:0000259" key="1">
    <source>
        <dbReference type="Pfam" id="PF01408"/>
    </source>
</evidence>
<evidence type="ECO:0000313" key="4">
    <source>
        <dbReference type="Proteomes" id="UP000230859"/>
    </source>
</evidence>
<dbReference type="InterPro" id="IPR055170">
    <property type="entry name" value="GFO_IDH_MocA-like_dom"/>
</dbReference>
<feature type="domain" description="Gfo/Idh/MocA-like oxidoreductase N-terminal" evidence="1">
    <location>
        <begin position="2"/>
        <end position="121"/>
    </location>
</feature>